<dbReference type="PANTHER" id="PTHR37171:SF1">
    <property type="entry name" value="SERINE_THREONINE-PROTEIN KINASE YRZF-RELATED"/>
    <property type="match status" value="1"/>
</dbReference>
<gene>
    <name evidence="2" type="ORF">B0T19DRAFT_296467</name>
</gene>
<dbReference type="EMBL" id="JAUEPO010000007">
    <property type="protein sequence ID" value="KAK3317700.1"/>
    <property type="molecule type" value="Genomic_DNA"/>
</dbReference>
<protein>
    <submittedName>
        <fullName evidence="2">Uncharacterized protein</fullName>
    </submittedName>
</protein>
<dbReference type="PANTHER" id="PTHR37171">
    <property type="entry name" value="SERINE/THREONINE-PROTEIN KINASE YRZF-RELATED"/>
    <property type="match status" value="1"/>
</dbReference>
<dbReference type="InterPro" id="IPR052396">
    <property type="entry name" value="Meiotic_Drive_Suppr_Kinase"/>
</dbReference>
<reference evidence="2" key="2">
    <citation type="submission" date="2023-06" db="EMBL/GenBank/DDBJ databases">
        <authorList>
            <consortium name="Lawrence Berkeley National Laboratory"/>
            <person name="Haridas S."/>
            <person name="Hensen N."/>
            <person name="Bonometti L."/>
            <person name="Westerberg I."/>
            <person name="Brannstrom I.O."/>
            <person name="Guillou S."/>
            <person name="Cros-Aarteil S."/>
            <person name="Calhoun S."/>
            <person name="Kuo A."/>
            <person name="Mondo S."/>
            <person name="Pangilinan J."/>
            <person name="Riley R."/>
            <person name="Labutti K."/>
            <person name="Andreopoulos B."/>
            <person name="Lipzen A."/>
            <person name="Chen C."/>
            <person name="Yanf M."/>
            <person name="Daum C."/>
            <person name="Ng V."/>
            <person name="Clum A."/>
            <person name="Steindorff A."/>
            <person name="Ohm R."/>
            <person name="Martin F."/>
            <person name="Silar P."/>
            <person name="Natvig D."/>
            <person name="Lalanne C."/>
            <person name="Gautier V."/>
            <person name="Ament-Velasquez S.L."/>
            <person name="Kruys A."/>
            <person name="Hutchinson M.I."/>
            <person name="Powell A.J."/>
            <person name="Barry K."/>
            <person name="Miller A.N."/>
            <person name="Grigoriev I.V."/>
            <person name="Debuchy R."/>
            <person name="Gladieux P."/>
            <person name="Thoren M.H."/>
            <person name="Johannesson H."/>
        </authorList>
    </citation>
    <scope>NUCLEOTIDE SEQUENCE</scope>
    <source>
        <strain evidence="2">SMH4131-1</strain>
    </source>
</reference>
<reference evidence="2" key="1">
    <citation type="journal article" date="2023" name="Mol. Phylogenet. Evol.">
        <title>Genome-scale phylogeny and comparative genomics of the fungal order Sordariales.</title>
        <authorList>
            <person name="Hensen N."/>
            <person name="Bonometti L."/>
            <person name="Westerberg I."/>
            <person name="Brannstrom I.O."/>
            <person name="Guillou S."/>
            <person name="Cros-Aarteil S."/>
            <person name="Calhoun S."/>
            <person name="Haridas S."/>
            <person name="Kuo A."/>
            <person name="Mondo S."/>
            <person name="Pangilinan J."/>
            <person name="Riley R."/>
            <person name="LaButti K."/>
            <person name="Andreopoulos B."/>
            <person name="Lipzen A."/>
            <person name="Chen C."/>
            <person name="Yan M."/>
            <person name="Daum C."/>
            <person name="Ng V."/>
            <person name="Clum A."/>
            <person name="Steindorff A."/>
            <person name="Ohm R.A."/>
            <person name="Martin F."/>
            <person name="Silar P."/>
            <person name="Natvig D.O."/>
            <person name="Lalanne C."/>
            <person name="Gautier V."/>
            <person name="Ament-Velasquez S.L."/>
            <person name="Kruys A."/>
            <person name="Hutchinson M.I."/>
            <person name="Powell A.J."/>
            <person name="Barry K."/>
            <person name="Miller A.N."/>
            <person name="Grigoriev I.V."/>
            <person name="Debuchy R."/>
            <person name="Gladieux P."/>
            <person name="Hiltunen Thoren M."/>
            <person name="Johannesson H."/>
        </authorList>
    </citation>
    <scope>NUCLEOTIDE SEQUENCE</scope>
    <source>
        <strain evidence="2">SMH4131-1</strain>
    </source>
</reference>
<name>A0AAE0I3D9_9PEZI</name>
<sequence>MVLLEMDYESLIFKFVDDDPPVVQRRGPKLGGHVEPLPKPRRPPGHLKPGPNFSVDSWPARTVRFRFRTRILTADATPVNDVHANVVRLHLHASSLQSILLAVLGYLPRAIQTWFDSWFPEWTLPPRLIIKKQKKNWEDEFEAEKAAYAKLLPLQGTVIPRLFGELKYDKTSALLMSDIGGVCLASPEGGMLELDEFRRLVRQALTALSRFGVLQDDTKLDNFHFADGRVMVVDLEMTTKQPLTDEQLKFGIDCAVDSLTDSYEDNQYCFWEDGILSVGVD</sequence>
<dbReference type="AlphaFoldDB" id="A0AAE0I3D9"/>
<evidence type="ECO:0000313" key="2">
    <source>
        <dbReference type="EMBL" id="KAK3317700.1"/>
    </source>
</evidence>
<evidence type="ECO:0000313" key="3">
    <source>
        <dbReference type="Proteomes" id="UP001286456"/>
    </source>
</evidence>
<organism evidence="2 3">
    <name type="scientific">Cercophora scortea</name>
    <dbReference type="NCBI Taxonomy" id="314031"/>
    <lineage>
        <taxon>Eukaryota</taxon>
        <taxon>Fungi</taxon>
        <taxon>Dikarya</taxon>
        <taxon>Ascomycota</taxon>
        <taxon>Pezizomycotina</taxon>
        <taxon>Sordariomycetes</taxon>
        <taxon>Sordariomycetidae</taxon>
        <taxon>Sordariales</taxon>
        <taxon>Lasiosphaeriaceae</taxon>
        <taxon>Cercophora</taxon>
    </lineage>
</organism>
<dbReference type="InterPro" id="IPR011009">
    <property type="entry name" value="Kinase-like_dom_sf"/>
</dbReference>
<evidence type="ECO:0000256" key="1">
    <source>
        <dbReference type="SAM" id="MobiDB-lite"/>
    </source>
</evidence>
<comment type="caution">
    <text evidence="2">The sequence shown here is derived from an EMBL/GenBank/DDBJ whole genome shotgun (WGS) entry which is preliminary data.</text>
</comment>
<feature type="region of interest" description="Disordered" evidence="1">
    <location>
        <begin position="26"/>
        <end position="53"/>
    </location>
</feature>
<proteinExistence type="predicted"/>
<keyword evidence="3" id="KW-1185">Reference proteome</keyword>
<dbReference type="SUPFAM" id="SSF56112">
    <property type="entry name" value="Protein kinase-like (PK-like)"/>
    <property type="match status" value="1"/>
</dbReference>
<accession>A0AAE0I3D9</accession>
<dbReference type="Proteomes" id="UP001286456">
    <property type="component" value="Unassembled WGS sequence"/>
</dbReference>